<dbReference type="Proteomes" id="UP000799753">
    <property type="component" value="Unassembled WGS sequence"/>
</dbReference>
<dbReference type="OrthoDB" id="3776715at2759"/>
<organism evidence="2 3">
    <name type="scientific">Massarina eburnea CBS 473.64</name>
    <dbReference type="NCBI Taxonomy" id="1395130"/>
    <lineage>
        <taxon>Eukaryota</taxon>
        <taxon>Fungi</taxon>
        <taxon>Dikarya</taxon>
        <taxon>Ascomycota</taxon>
        <taxon>Pezizomycotina</taxon>
        <taxon>Dothideomycetes</taxon>
        <taxon>Pleosporomycetidae</taxon>
        <taxon>Pleosporales</taxon>
        <taxon>Massarineae</taxon>
        <taxon>Massarinaceae</taxon>
        <taxon>Massarina</taxon>
    </lineage>
</organism>
<reference evidence="2" key="1">
    <citation type="journal article" date="2020" name="Stud. Mycol.">
        <title>101 Dothideomycetes genomes: a test case for predicting lifestyles and emergence of pathogens.</title>
        <authorList>
            <person name="Haridas S."/>
            <person name="Albert R."/>
            <person name="Binder M."/>
            <person name="Bloem J."/>
            <person name="Labutti K."/>
            <person name="Salamov A."/>
            <person name="Andreopoulos B."/>
            <person name="Baker S."/>
            <person name="Barry K."/>
            <person name="Bills G."/>
            <person name="Bluhm B."/>
            <person name="Cannon C."/>
            <person name="Castanera R."/>
            <person name="Culley D."/>
            <person name="Daum C."/>
            <person name="Ezra D."/>
            <person name="Gonzalez J."/>
            <person name="Henrissat B."/>
            <person name="Kuo A."/>
            <person name="Liang C."/>
            <person name="Lipzen A."/>
            <person name="Lutzoni F."/>
            <person name="Magnuson J."/>
            <person name="Mondo S."/>
            <person name="Nolan M."/>
            <person name="Ohm R."/>
            <person name="Pangilinan J."/>
            <person name="Park H.-J."/>
            <person name="Ramirez L."/>
            <person name="Alfaro M."/>
            <person name="Sun H."/>
            <person name="Tritt A."/>
            <person name="Yoshinaga Y."/>
            <person name="Zwiers L.-H."/>
            <person name="Turgeon B."/>
            <person name="Goodwin S."/>
            <person name="Spatafora J."/>
            <person name="Crous P."/>
            <person name="Grigoriev I."/>
        </authorList>
    </citation>
    <scope>NUCLEOTIDE SEQUENCE</scope>
    <source>
        <strain evidence="2">CBS 473.64</strain>
    </source>
</reference>
<evidence type="ECO:0000313" key="2">
    <source>
        <dbReference type="EMBL" id="KAF2640346.1"/>
    </source>
</evidence>
<dbReference type="AlphaFoldDB" id="A0A6A6RXS7"/>
<name>A0A6A6RXS7_9PLEO</name>
<accession>A0A6A6RXS7</accession>
<dbReference type="EMBL" id="MU006785">
    <property type="protein sequence ID" value="KAF2640346.1"/>
    <property type="molecule type" value="Genomic_DNA"/>
</dbReference>
<keyword evidence="3" id="KW-1185">Reference proteome</keyword>
<evidence type="ECO:0000256" key="1">
    <source>
        <dbReference type="SAM" id="MobiDB-lite"/>
    </source>
</evidence>
<proteinExistence type="predicted"/>
<feature type="compositionally biased region" description="Basic and acidic residues" evidence="1">
    <location>
        <begin position="42"/>
        <end position="61"/>
    </location>
</feature>
<sequence length="352" mass="38858">MHSQGHTRAVSMSHLQAAFSSMHSEEENSHGANTDNIAKAHRGDEDEAHHGEDSSIDDGRPFPKRHMSVTEKVSGLTLLLAGDAAEHRVRGDTSEAVQILSSPIDIKVVEDADMSVNDDPNRKWCTGLPPKSSYLPVSPIRSTRRVRGPMTRRSTLAEKPELDYILRAAMEMHNGKLHLPLSADSLHRLSSLWKGEKPIADYTIFERIVIESINMVHADHFISALECVGSLCKHLLIIVPINTSEYGDVFDWKADNTSTANDWATIFKYFCDIRSVTLEVPAGEPDALTQETYRQFHKAISRATFLKEPIVNISAPRTAILQLHPDMVDAAPAEATSASVGGGFDEVEGMEE</sequence>
<gene>
    <name evidence="2" type="ORF">P280DRAFT_33828</name>
</gene>
<feature type="region of interest" description="Disordered" evidence="1">
    <location>
        <begin position="42"/>
        <end position="65"/>
    </location>
</feature>
<evidence type="ECO:0000313" key="3">
    <source>
        <dbReference type="Proteomes" id="UP000799753"/>
    </source>
</evidence>
<protein>
    <submittedName>
        <fullName evidence="2">Uncharacterized protein</fullName>
    </submittedName>
</protein>